<evidence type="ECO:0000256" key="2">
    <source>
        <dbReference type="ARBA" id="ARBA00009575"/>
    </source>
</evidence>
<sequence>MAEEQPDDKSLMIYGRDVSKIPCFRNSFLYGTLGGLGFGLAHFMFTSRVAKSVNYSVYSFSMFTVSYWMYCRYNFSKTKFEMLRTQEALRAKALKEGTADDPFRQAELEGIEV</sequence>
<dbReference type="Pfam" id="PF12597">
    <property type="entry name" value="Cox20"/>
    <property type="match status" value="1"/>
</dbReference>
<dbReference type="OrthoDB" id="14603at2759"/>
<protein>
    <recommendedName>
        <fullName evidence="3">Cytochrome c oxidase assembly protein COX20, mitochondrial</fullName>
    </recommendedName>
</protein>
<keyword evidence="8 9" id="KW-0472">Membrane</keyword>
<organism evidence="10 11">
    <name type="scientific">Ceutorhynchus assimilis</name>
    <name type="common">cabbage seed weevil</name>
    <dbReference type="NCBI Taxonomy" id="467358"/>
    <lineage>
        <taxon>Eukaryota</taxon>
        <taxon>Metazoa</taxon>
        <taxon>Ecdysozoa</taxon>
        <taxon>Arthropoda</taxon>
        <taxon>Hexapoda</taxon>
        <taxon>Insecta</taxon>
        <taxon>Pterygota</taxon>
        <taxon>Neoptera</taxon>
        <taxon>Endopterygota</taxon>
        <taxon>Coleoptera</taxon>
        <taxon>Polyphaga</taxon>
        <taxon>Cucujiformia</taxon>
        <taxon>Curculionidae</taxon>
        <taxon>Ceutorhynchinae</taxon>
        <taxon>Ceutorhynchus</taxon>
    </lineage>
</organism>
<dbReference type="AlphaFoldDB" id="A0A9N9QJ09"/>
<name>A0A9N9QJ09_9CUCU</name>
<keyword evidence="11" id="KW-1185">Reference proteome</keyword>
<dbReference type="EMBL" id="OU892277">
    <property type="protein sequence ID" value="CAG9760630.1"/>
    <property type="molecule type" value="Genomic_DNA"/>
</dbReference>
<dbReference type="PANTHER" id="PTHR31586:SF1">
    <property type="entry name" value="CYTOCHROME C OXIDASE ASSEMBLY PROTEIN COX20, MITOCHONDRIAL"/>
    <property type="match status" value="1"/>
</dbReference>
<gene>
    <name evidence="10" type="ORF">CEUTPL_LOCUS1353</name>
</gene>
<evidence type="ECO:0000313" key="10">
    <source>
        <dbReference type="EMBL" id="CAG9760630.1"/>
    </source>
</evidence>
<evidence type="ECO:0000256" key="4">
    <source>
        <dbReference type="ARBA" id="ARBA00022692"/>
    </source>
</evidence>
<comment type="similarity">
    <text evidence="2">Belongs to the COX20 family.</text>
</comment>
<dbReference type="GO" id="GO:0005743">
    <property type="term" value="C:mitochondrial inner membrane"/>
    <property type="evidence" value="ECO:0007669"/>
    <property type="project" value="UniProtKB-SubCell"/>
</dbReference>
<feature type="transmembrane region" description="Helical" evidence="9">
    <location>
        <begin position="57"/>
        <end position="75"/>
    </location>
</feature>
<evidence type="ECO:0000256" key="6">
    <source>
        <dbReference type="ARBA" id="ARBA00022989"/>
    </source>
</evidence>
<dbReference type="PANTHER" id="PTHR31586">
    <property type="entry name" value="CYTOCHROME C OXIDASE PROTEIN 20"/>
    <property type="match status" value="1"/>
</dbReference>
<reference evidence="10" key="1">
    <citation type="submission" date="2022-01" db="EMBL/GenBank/DDBJ databases">
        <authorList>
            <person name="King R."/>
        </authorList>
    </citation>
    <scope>NUCLEOTIDE SEQUENCE</scope>
</reference>
<evidence type="ECO:0000256" key="7">
    <source>
        <dbReference type="ARBA" id="ARBA00023128"/>
    </source>
</evidence>
<dbReference type="Proteomes" id="UP001152799">
    <property type="component" value="Chromosome 1"/>
</dbReference>
<evidence type="ECO:0000256" key="8">
    <source>
        <dbReference type="ARBA" id="ARBA00023136"/>
    </source>
</evidence>
<keyword evidence="4 9" id="KW-0812">Transmembrane</keyword>
<dbReference type="PRINTS" id="PR02049">
    <property type="entry name" value="PROTEINF36A"/>
</dbReference>
<keyword evidence="7" id="KW-0496">Mitochondrion</keyword>
<dbReference type="GO" id="GO:0033617">
    <property type="term" value="P:mitochondrial respiratory chain complex IV assembly"/>
    <property type="evidence" value="ECO:0007669"/>
    <property type="project" value="InterPro"/>
</dbReference>
<accession>A0A9N9QJ09</accession>
<keyword evidence="5" id="KW-0999">Mitochondrion inner membrane</keyword>
<feature type="transmembrane region" description="Helical" evidence="9">
    <location>
        <begin position="28"/>
        <end position="45"/>
    </location>
</feature>
<evidence type="ECO:0000256" key="9">
    <source>
        <dbReference type="SAM" id="Phobius"/>
    </source>
</evidence>
<evidence type="ECO:0000256" key="5">
    <source>
        <dbReference type="ARBA" id="ARBA00022792"/>
    </source>
</evidence>
<keyword evidence="6 9" id="KW-1133">Transmembrane helix</keyword>
<dbReference type="InterPro" id="IPR022533">
    <property type="entry name" value="Cox20"/>
</dbReference>
<comment type="subcellular location">
    <subcellularLocation>
        <location evidence="1">Mitochondrion inner membrane</location>
    </subcellularLocation>
</comment>
<evidence type="ECO:0000256" key="3">
    <source>
        <dbReference type="ARBA" id="ARBA00017689"/>
    </source>
</evidence>
<evidence type="ECO:0000313" key="11">
    <source>
        <dbReference type="Proteomes" id="UP001152799"/>
    </source>
</evidence>
<evidence type="ECO:0000256" key="1">
    <source>
        <dbReference type="ARBA" id="ARBA00004273"/>
    </source>
</evidence>
<proteinExistence type="inferred from homology"/>